<evidence type="ECO:0000256" key="1">
    <source>
        <dbReference type="SAM" id="MobiDB-lite"/>
    </source>
</evidence>
<sequence>MGRIWWTKTGGHYRARRRAACQPDSPPHCLVRSYPDSTSSAPCTSMNVESFSRTHTRRGDRTRAAKRALEGRAMENPPARRWLAGCPSPPRQRAAAGARAHGPPPINIGRRGKNKTDREEGGRETNGTKHPTAGESDTYLGTYQVFNICVCCSPSSSSGGGGGGGSGKSMHAYIRTNVTFAFLCFACFCLCCCCCSAKRGGRKGSR</sequence>
<evidence type="ECO:0000256" key="2">
    <source>
        <dbReference type="SAM" id="Phobius"/>
    </source>
</evidence>
<dbReference type="Proteomes" id="UP001363622">
    <property type="component" value="Unassembled WGS sequence"/>
</dbReference>
<protein>
    <submittedName>
        <fullName evidence="3">Uncharacterized protein</fullName>
    </submittedName>
</protein>
<gene>
    <name evidence="3" type="ORF">IWZ03DRAFT_103266</name>
</gene>
<organism evidence="3 4">
    <name type="scientific">Phyllosticta citriasiana</name>
    <dbReference type="NCBI Taxonomy" id="595635"/>
    <lineage>
        <taxon>Eukaryota</taxon>
        <taxon>Fungi</taxon>
        <taxon>Dikarya</taxon>
        <taxon>Ascomycota</taxon>
        <taxon>Pezizomycotina</taxon>
        <taxon>Dothideomycetes</taxon>
        <taxon>Dothideomycetes incertae sedis</taxon>
        <taxon>Botryosphaeriales</taxon>
        <taxon>Phyllostictaceae</taxon>
        <taxon>Phyllosticta</taxon>
    </lineage>
</organism>
<feature type="region of interest" description="Disordered" evidence="1">
    <location>
        <begin position="33"/>
        <end position="135"/>
    </location>
</feature>
<proteinExistence type="predicted"/>
<keyword evidence="4" id="KW-1185">Reference proteome</keyword>
<keyword evidence="2" id="KW-0812">Transmembrane</keyword>
<comment type="caution">
    <text evidence="3">The sequence shown here is derived from an EMBL/GenBank/DDBJ whole genome shotgun (WGS) entry which is preliminary data.</text>
</comment>
<feature type="transmembrane region" description="Helical" evidence="2">
    <location>
        <begin position="178"/>
        <end position="197"/>
    </location>
</feature>
<evidence type="ECO:0000313" key="3">
    <source>
        <dbReference type="EMBL" id="KAK7521857.1"/>
    </source>
</evidence>
<reference evidence="3 4" key="1">
    <citation type="submission" date="2024-04" db="EMBL/GenBank/DDBJ databases">
        <title>Phyllosticta paracitricarpa is synonymous to the EU quarantine fungus P. citricarpa based on phylogenomic analyses.</title>
        <authorList>
            <consortium name="Lawrence Berkeley National Laboratory"/>
            <person name="Van Ingen-Buijs V.A."/>
            <person name="Van Westerhoven A.C."/>
            <person name="Haridas S."/>
            <person name="Skiadas P."/>
            <person name="Martin F."/>
            <person name="Groenewald J.Z."/>
            <person name="Crous P.W."/>
            <person name="Seidl M.F."/>
        </authorList>
    </citation>
    <scope>NUCLEOTIDE SEQUENCE [LARGE SCALE GENOMIC DNA]</scope>
    <source>
        <strain evidence="3 4">CBS 123371</strain>
    </source>
</reference>
<evidence type="ECO:0000313" key="4">
    <source>
        <dbReference type="Proteomes" id="UP001363622"/>
    </source>
</evidence>
<feature type="compositionally biased region" description="Polar residues" evidence="1">
    <location>
        <begin position="35"/>
        <end position="53"/>
    </location>
</feature>
<name>A0ABR1KZ59_9PEZI</name>
<dbReference type="EMBL" id="JBBPHU010000002">
    <property type="protein sequence ID" value="KAK7521857.1"/>
    <property type="molecule type" value="Genomic_DNA"/>
</dbReference>
<accession>A0ABR1KZ59</accession>
<keyword evidence="2" id="KW-0472">Membrane</keyword>
<feature type="compositionally biased region" description="Low complexity" evidence="1">
    <location>
        <begin position="91"/>
        <end position="101"/>
    </location>
</feature>
<feature type="compositionally biased region" description="Basic and acidic residues" evidence="1">
    <location>
        <begin position="114"/>
        <end position="127"/>
    </location>
</feature>
<feature type="compositionally biased region" description="Basic and acidic residues" evidence="1">
    <location>
        <begin position="57"/>
        <end position="73"/>
    </location>
</feature>
<keyword evidence="2" id="KW-1133">Transmembrane helix</keyword>